<organism evidence="2 3">
    <name type="scientific">Kinneretia aquatilis</name>
    <dbReference type="NCBI Taxonomy" id="2070761"/>
    <lineage>
        <taxon>Bacteria</taxon>
        <taxon>Pseudomonadati</taxon>
        <taxon>Pseudomonadota</taxon>
        <taxon>Betaproteobacteria</taxon>
        <taxon>Burkholderiales</taxon>
        <taxon>Sphaerotilaceae</taxon>
        <taxon>Roseateles</taxon>
    </lineage>
</organism>
<accession>A0A2N8KU48</accession>
<feature type="chain" id="PRO_5014711799" description="Lysozyme inhibitor LprI N-terminal domain-containing protein" evidence="1">
    <location>
        <begin position="23"/>
        <end position="163"/>
    </location>
</feature>
<dbReference type="AlphaFoldDB" id="A0A2N8KU48"/>
<dbReference type="OrthoDB" id="9156383at2"/>
<dbReference type="EMBL" id="POSP01000003">
    <property type="protein sequence ID" value="PND36987.1"/>
    <property type="molecule type" value="Genomic_DNA"/>
</dbReference>
<evidence type="ECO:0000313" key="3">
    <source>
        <dbReference type="Proteomes" id="UP000235916"/>
    </source>
</evidence>
<proteinExistence type="predicted"/>
<evidence type="ECO:0000256" key="1">
    <source>
        <dbReference type="SAM" id="SignalP"/>
    </source>
</evidence>
<gene>
    <name evidence="2" type="ORF">C1O66_05195</name>
</gene>
<sequence length="163" mass="16943">MNFAKALVVWAGQLLVCGSVHAALPAADCVASHAQAHAEAASQPASAPEAASAQQQFAACALQRYGAAAASRVEACGNDLASLPVILLYRVDGLSRSQALADLQREGALSDGSEYAQRAPAMLSFAYQGAAAAKGQGAAWIERRVVEWTDLCLAGRLRFSAQR</sequence>
<name>A0A2N8KU48_9BURK</name>
<keyword evidence="1" id="KW-0732">Signal</keyword>
<comment type="caution">
    <text evidence="2">The sequence shown here is derived from an EMBL/GenBank/DDBJ whole genome shotgun (WGS) entry which is preliminary data.</text>
</comment>
<feature type="signal peptide" evidence="1">
    <location>
        <begin position="1"/>
        <end position="22"/>
    </location>
</feature>
<dbReference type="Proteomes" id="UP000235916">
    <property type="component" value="Unassembled WGS sequence"/>
</dbReference>
<keyword evidence="3" id="KW-1185">Reference proteome</keyword>
<dbReference type="RefSeq" id="WP_102766910.1">
    <property type="nucleotide sequence ID" value="NZ_POSP01000003.1"/>
</dbReference>
<evidence type="ECO:0000313" key="2">
    <source>
        <dbReference type="EMBL" id="PND36987.1"/>
    </source>
</evidence>
<reference evidence="2 3" key="1">
    <citation type="submission" date="2018-01" db="EMBL/GenBank/DDBJ databases">
        <title>Draft genome sequence of Paucibacter aquatile CR182 isolated from freshwater of the Nakdong River.</title>
        <authorList>
            <person name="Choi A."/>
            <person name="Chung E.J."/>
        </authorList>
    </citation>
    <scope>NUCLEOTIDE SEQUENCE [LARGE SCALE GENOMIC DNA]</scope>
    <source>
        <strain evidence="2 3">CR182</strain>
    </source>
</reference>
<evidence type="ECO:0008006" key="4">
    <source>
        <dbReference type="Google" id="ProtNLM"/>
    </source>
</evidence>
<protein>
    <recommendedName>
        <fullName evidence="4">Lysozyme inhibitor LprI N-terminal domain-containing protein</fullName>
    </recommendedName>
</protein>